<evidence type="ECO:0000256" key="3">
    <source>
        <dbReference type="ARBA" id="ARBA00022692"/>
    </source>
</evidence>
<evidence type="ECO:0000256" key="2">
    <source>
        <dbReference type="ARBA" id="ARBA00022475"/>
    </source>
</evidence>
<keyword evidence="4 7" id="KW-1133">Transmembrane helix</keyword>
<feature type="transmembrane region" description="Helical" evidence="7">
    <location>
        <begin position="62"/>
        <end position="79"/>
    </location>
</feature>
<dbReference type="Pfam" id="PF12791">
    <property type="entry name" value="RsgI_N"/>
    <property type="match status" value="1"/>
</dbReference>
<keyword evidence="3 7" id="KW-0812">Transmembrane</keyword>
<dbReference type="InterPro" id="IPR025623">
    <property type="entry name" value="YusW"/>
</dbReference>
<keyword evidence="2" id="KW-1003">Cell membrane</keyword>
<comment type="subcellular location">
    <subcellularLocation>
        <location evidence="1">Cell membrane</location>
        <topology evidence="1">Single-pass membrane protein</topology>
    </subcellularLocation>
</comment>
<organism evidence="9 10">
    <name type="scientific">Paenibacillus lentus</name>
    <dbReference type="NCBI Taxonomy" id="1338368"/>
    <lineage>
        <taxon>Bacteria</taxon>
        <taxon>Bacillati</taxon>
        <taxon>Bacillota</taxon>
        <taxon>Bacilli</taxon>
        <taxon>Bacillales</taxon>
        <taxon>Paenibacillaceae</taxon>
        <taxon>Paenibacillus</taxon>
    </lineage>
</organism>
<dbReference type="PROSITE" id="PS51849">
    <property type="entry name" value="RSGI_N"/>
    <property type="match status" value="1"/>
</dbReference>
<proteinExistence type="predicted"/>
<dbReference type="EMBL" id="CP034248">
    <property type="protein sequence ID" value="AZK47296.1"/>
    <property type="molecule type" value="Genomic_DNA"/>
</dbReference>
<dbReference type="Pfam" id="PF23750">
    <property type="entry name" value="RsgI_M"/>
    <property type="match status" value="1"/>
</dbReference>
<dbReference type="InterPro" id="IPR055431">
    <property type="entry name" value="RsgI_M"/>
</dbReference>
<keyword evidence="10" id="KW-1185">Reference proteome</keyword>
<dbReference type="OrthoDB" id="9800626at2"/>
<feature type="compositionally biased region" description="Basic and acidic residues" evidence="6">
    <location>
        <begin position="306"/>
        <end position="323"/>
    </location>
</feature>
<accession>A0A3Q8SC83</accession>
<evidence type="ECO:0000256" key="5">
    <source>
        <dbReference type="ARBA" id="ARBA00023136"/>
    </source>
</evidence>
<evidence type="ECO:0000256" key="1">
    <source>
        <dbReference type="ARBA" id="ARBA00004162"/>
    </source>
</evidence>
<dbReference type="AlphaFoldDB" id="A0A3Q8SC83"/>
<gene>
    <name evidence="9" type="ORF">EIM92_14945</name>
</gene>
<feature type="domain" description="RsgI N-terminal anti-sigma" evidence="8">
    <location>
        <begin position="4"/>
        <end position="52"/>
    </location>
</feature>
<feature type="compositionally biased region" description="Polar residues" evidence="6">
    <location>
        <begin position="329"/>
        <end position="340"/>
    </location>
</feature>
<reference evidence="9 10" key="1">
    <citation type="submission" date="2018-11" db="EMBL/GenBank/DDBJ databases">
        <title>Genome sequencing of Paenibacillus lentus DSM25539(T).</title>
        <authorList>
            <person name="Kook J.-K."/>
            <person name="Park S.-N."/>
            <person name="Lim Y.K."/>
        </authorList>
    </citation>
    <scope>NUCLEOTIDE SEQUENCE [LARGE SCALE GENOMIC DNA]</scope>
    <source>
        <strain evidence="9 10">DSM 25539</strain>
    </source>
</reference>
<feature type="compositionally biased region" description="Basic and acidic residues" evidence="6">
    <location>
        <begin position="485"/>
        <end position="505"/>
    </location>
</feature>
<evidence type="ECO:0000313" key="9">
    <source>
        <dbReference type="EMBL" id="AZK47296.1"/>
    </source>
</evidence>
<feature type="region of interest" description="Disordered" evidence="6">
    <location>
        <begin position="252"/>
        <end position="372"/>
    </location>
</feature>
<sequence>MMMMQGIVMKITDRCIVVLCEDGTFRNLPHPPVMPSLGDNLSIPQSGESNQRHSLKRYLKKHWIYAASLVLLLGVIFIYNNMLGSKQTTTLVAIDINPGIELIVNQQGLIDEVNVLNEEAKQLLSGKELVNQDFYEAVRWLFAQAEKYGYLNAEAENKWIWLSIVDLGTGAYSIDPEQIITQDMGYHVEVFTADEQQLEQAKTAELTLNKYFVLELAAEKGIKLNHEQLRSQSILNSLHQAGVDPEALFAKPLQSGKDDSSNELWNSEPTDGLHVKQSTAIGQEEQGEAEQRARGAAGSQPAEPIEEQRTRGDHEAPSQEEQVRAGSLDDNSSARNSSGAELSVQKPLDSSIAKVQERAAADKAEKTPKTNFKTDIQKLKLKVKLADDGEIKVEYENKDGQLEAKVERKNKQSEEKQQGQQAVAFVKNVIKHLKLQEKKDRKIVVSRVISSLNIKQNEWREIEIEVEFTNGSELEFESVNPLKAQKNEKEKEKVVEKAKEREAKQNKKQAKKEAKKHNKDNNDDGDDDD</sequence>
<evidence type="ECO:0000256" key="7">
    <source>
        <dbReference type="SAM" id="Phobius"/>
    </source>
</evidence>
<dbReference type="InterPro" id="IPR024449">
    <property type="entry name" value="Anti-sigma_RsgI_N"/>
</dbReference>
<keyword evidence="5 7" id="KW-0472">Membrane</keyword>
<evidence type="ECO:0000259" key="8">
    <source>
        <dbReference type="PROSITE" id="PS51849"/>
    </source>
</evidence>
<dbReference type="Proteomes" id="UP000273145">
    <property type="component" value="Chromosome"/>
</dbReference>
<evidence type="ECO:0000313" key="10">
    <source>
        <dbReference type="Proteomes" id="UP000273145"/>
    </source>
</evidence>
<evidence type="ECO:0000256" key="4">
    <source>
        <dbReference type="ARBA" id="ARBA00022989"/>
    </source>
</evidence>
<name>A0A3Q8SC83_9BACL</name>
<dbReference type="KEGG" id="plen:EIM92_14945"/>
<evidence type="ECO:0000256" key="6">
    <source>
        <dbReference type="SAM" id="MobiDB-lite"/>
    </source>
</evidence>
<dbReference type="GO" id="GO:0005886">
    <property type="term" value="C:plasma membrane"/>
    <property type="evidence" value="ECO:0007669"/>
    <property type="project" value="UniProtKB-SubCell"/>
</dbReference>
<feature type="compositionally biased region" description="Basic and acidic residues" evidence="6">
    <location>
        <begin position="355"/>
        <end position="368"/>
    </location>
</feature>
<feature type="region of interest" description="Disordered" evidence="6">
    <location>
        <begin position="485"/>
        <end position="529"/>
    </location>
</feature>
<dbReference type="Pfam" id="PF14039">
    <property type="entry name" value="YusW"/>
    <property type="match status" value="1"/>
</dbReference>
<protein>
    <recommendedName>
        <fullName evidence="8">RsgI N-terminal anti-sigma domain-containing protein</fullName>
    </recommendedName>
</protein>
<feature type="compositionally biased region" description="Basic residues" evidence="6">
    <location>
        <begin position="506"/>
        <end position="518"/>
    </location>
</feature>